<dbReference type="GO" id="GO:0016787">
    <property type="term" value="F:hydrolase activity"/>
    <property type="evidence" value="ECO:0007669"/>
    <property type="project" value="UniProtKB-KW"/>
</dbReference>
<evidence type="ECO:0000256" key="6">
    <source>
        <dbReference type="PROSITE-ProRule" id="PRU00552"/>
    </source>
</evidence>
<evidence type="ECO:0000256" key="2">
    <source>
        <dbReference type="ARBA" id="ARBA00022741"/>
    </source>
</evidence>
<evidence type="ECO:0000256" key="5">
    <source>
        <dbReference type="ARBA" id="ARBA00022840"/>
    </source>
</evidence>
<feature type="region of interest" description="Disordered" evidence="8">
    <location>
        <begin position="445"/>
        <end position="478"/>
    </location>
</feature>
<dbReference type="PROSITE" id="PS00039">
    <property type="entry name" value="DEAD_ATP_HELICASE"/>
    <property type="match status" value="1"/>
</dbReference>
<dbReference type="EMBL" id="GL732562">
    <property type="protein sequence ID" value="EFX77426.1"/>
    <property type="molecule type" value="Genomic_DNA"/>
</dbReference>
<evidence type="ECO:0000259" key="9">
    <source>
        <dbReference type="PROSITE" id="PS51192"/>
    </source>
</evidence>
<feature type="compositionally biased region" description="Basic residues" evidence="8">
    <location>
        <begin position="445"/>
        <end position="457"/>
    </location>
</feature>
<evidence type="ECO:0000256" key="8">
    <source>
        <dbReference type="SAM" id="MobiDB-lite"/>
    </source>
</evidence>
<dbReference type="STRING" id="6669.E9GSH7"/>
<dbReference type="InterPro" id="IPR014014">
    <property type="entry name" value="RNA_helicase_DEAD_Q_motif"/>
</dbReference>
<dbReference type="GO" id="GO:0003676">
    <property type="term" value="F:nucleic acid binding"/>
    <property type="evidence" value="ECO:0007669"/>
    <property type="project" value="InterPro"/>
</dbReference>
<feature type="domain" description="DEAD-box RNA helicase Q" evidence="11">
    <location>
        <begin position="9"/>
        <end position="37"/>
    </location>
</feature>
<dbReference type="SMART" id="SM00487">
    <property type="entry name" value="DEXDc"/>
    <property type="match status" value="1"/>
</dbReference>
<keyword evidence="5 7" id="KW-0067">ATP-binding</keyword>
<evidence type="ECO:0000259" key="11">
    <source>
        <dbReference type="PROSITE" id="PS51195"/>
    </source>
</evidence>
<dbReference type="InterPro" id="IPR001650">
    <property type="entry name" value="Helicase_C-like"/>
</dbReference>
<proteinExistence type="inferred from homology"/>
<evidence type="ECO:0000313" key="13">
    <source>
        <dbReference type="Proteomes" id="UP000000305"/>
    </source>
</evidence>
<dbReference type="eggNOG" id="KOG0340">
    <property type="taxonomic scope" value="Eukaryota"/>
</dbReference>
<dbReference type="GO" id="GO:0005634">
    <property type="term" value="C:nucleus"/>
    <property type="evidence" value="ECO:0000318"/>
    <property type="project" value="GO_Central"/>
</dbReference>
<dbReference type="OrthoDB" id="10261904at2759"/>
<dbReference type="InterPro" id="IPR050079">
    <property type="entry name" value="DEAD_box_RNA_helicase"/>
</dbReference>
<dbReference type="SMART" id="SM00490">
    <property type="entry name" value="HELICc"/>
    <property type="match status" value="1"/>
</dbReference>
<dbReference type="PROSITE" id="PS51194">
    <property type="entry name" value="HELICASE_CTER"/>
    <property type="match status" value="1"/>
</dbReference>
<dbReference type="CDD" id="cd18787">
    <property type="entry name" value="SF2_C_DEAD"/>
    <property type="match status" value="1"/>
</dbReference>
<dbReference type="InterPro" id="IPR000629">
    <property type="entry name" value="RNA-helicase_DEAD-box_CS"/>
</dbReference>
<evidence type="ECO:0000313" key="12">
    <source>
        <dbReference type="EMBL" id="EFX77426.1"/>
    </source>
</evidence>
<dbReference type="InterPro" id="IPR011545">
    <property type="entry name" value="DEAD/DEAH_box_helicase_dom"/>
</dbReference>
<sequence>MDTTTKAVSTFNSLKIDEWLIKQIKNLGVDKPTPVQINCIPAILDGRDCIGCDRTGSGKTFAFALPIVQTLSKDPYGIYALVLTPTRELAYQIADQFQIIGKPINLRMSVIVGGMGMMDQGIELSNHPHIVIATPGRLADHLESCKTFSFKTIKYLVMDEADRLLEGNFDEQLQIIFQALPEKRQTLLFSATITDTLNKLREVALNKPFMWSAPVETATVEELDQRYILVPADFKDGYLVHVVQNFREEKPKGSIIVFTDTCRSCQILSMTLLELGFQSLCLHSMMSQRERIATLTKFRSNTVKILVATDVASRGLDIPTVQLIVNHNVPSNPKEYVHRVGRTARAGRGGFSLTLITPNDIKLLHAIEGRICKELKEFKIKEKEVVKILTQVAVTKREQEINLDEQDFGEKKRINKRKKLIEKGLSPEEADREIEADIEWKRRKGDKNSKFKKSRDSRKRDSEEASTSSATNIPVESD</sequence>
<dbReference type="EC" id="3.6.4.13" evidence="1"/>
<keyword evidence="4 7" id="KW-0347">Helicase</keyword>
<dbReference type="KEGG" id="dpx:DAPPUDRAFT_213372"/>
<dbReference type="PhylomeDB" id="E9GSH7"/>
<keyword evidence="3 7" id="KW-0378">Hydrolase</keyword>
<dbReference type="GO" id="GO:0005524">
    <property type="term" value="F:ATP binding"/>
    <property type="evidence" value="ECO:0007669"/>
    <property type="project" value="UniProtKB-KW"/>
</dbReference>
<dbReference type="GO" id="GO:0003724">
    <property type="term" value="F:RNA helicase activity"/>
    <property type="evidence" value="ECO:0007669"/>
    <property type="project" value="UniProtKB-EC"/>
</dbReference>
<comment type="similarity">
    <text evidence="7">Belongs to the DEAD box helicase family.</text>
</comment>
<feature type="domain" description="Helicase C-terminal" evidence="10">
    <location>
        <begin position="222"/>
        <end position="386"/>
    </location>
</feature>
<dbReference type="GO" id="GO:0006364">
    <property type="term" value="P:rRNA processing"/>
    <property type="evidence" value="ECO:0000318"/>
    <property type="project" value="GO_Central"/>
</dbReference>
<dbReference type="Gene3D" id="3.40.50.300">
    <property type="entry name" value="P-loop containing nucleotide triphosphate hydrolases"/>
    <property type="match status" value="2"/>
</dbReference>
<dbReference type="PANTHER" id="PTHR47959">
    <property type="entry name" value="ATP-DEPENDENT RNA HELICASE RHLE-RELATED"/>
    <property type="match status" value="1"/>
</dbReference>
<dbReference type="HOGENOM" id="CLU_003041_1_1_1"/>
<organism evidence="12 13">
    <name type="scientific">Daphnia pulex</name>
    <name type="common">Water flea</name>
    <dbReference type="NCBI Taxonomy" id="6669"/>
    <lineage>
        <taxon>Eukaryota</taxon>
        <taxon>Metazoa</taxon>
        <taxon>Ecdysozoa</taxon>
        <taxon>Arthropoda</taxon>
        <taxon>Crustacea</taxon>
        <taxon>Branchiopoda</taxon>
        <taxon>Diplostraca</taxon>
        <taxon>Cladocera</taxon>
        <taxon>Anomopoda</taxon>
        <taxon>Daphniidae</taxon>
        <taxon>Daphnia</taxon>
    </lineage>
</organism>
<dbReference type="Proteomes" id="UP000000305">
    <property type="component" value="Unassembled WGS sequence"/>
</dbReference>
<feature type="compositionally biased region" description="Polar residues" evidence="8">
    <location>
        <begin position="465"/>
        <end position="478"/>
    </location>
</feature>
<name>E9GSH7_DAPPU</name>
<dbReference type="SUPFAM" id="SSF52540">
    <property type="entry name" value="P-loop containing nucleoside triphosphate hydrolases"/>
    <property type="match status" value="1"/>
</dbReference>
<evidence type="ECO:0000256" key="4">
    <source>
        <dbReference type="ARBA" id="ARBA00022806"/>
    </source>
</evidence>
<reference evidence="12 13" key="1">
    <citation type="journal article" date="2011" name="Science">
        <title>The ecoresponsive genome of Daphnia pulex.</title>
        <authorList>
            <person name="Colbourne J.K."/>
            <person name="Pfrender M.E."/>
            <person name="Gilbert D."/>
            <person name="Thomas W.K."/>
            <person name="Tucker A."/>
            <person name="Oakley T.H."/>
            <person name="Tokishita S."/>
            <person name="Aerts A."/>
            <person name="Arnold G.J."/>
            <person name="Basu M.K."/>
            <person name="Bauer D.J."/>
            <person name="Caceres C.E."/>
            <person name="Carmel L."/>
            <person name="Casola C."/>
            <person name="Choi J.H."/>
            <person name="Detter J.C."/>
            <person name="Dong Q."/>
            <person name="Dusheyko S."/>
            <person name="Eads B.D."/>
            <person name="Frohlich T."/>
            <person name="Geiler-Samerotte K.A."/>
            <person name="Gerlach D."/>
            <person name="Hatcher P."/>
            <person name="Jogdeo S."/>
            <person name="Krijgsveld J."/>
            <person name="Kriventseva E.V."/>
            <person name="Kultz D."/>
            <person name="Laforsch C."/>
            <person name="Lindquist E."/>
            <person name="Lopez J."/>
            <person name="Manak J.R."/>
            <person name="Muller J."/>
            <person name="Pangilinan J."/>
            <person name="Patwardhan R.P."/>
            <person name="Pitluck S."/>
            <person name="Pritham E.J."/>
            <person name="Rechtsteiner A."/>
            <person name="Rho M."/>
            <person name="Rogozin I.B."/>
            <person name="Sakarya O."/>
            <person name="Salamov A."/>
            <person name="Schaack S."/>
            <person name="Shapiro H."/>
            <person name="Shiga Y."/>
            <person name="Skalitzky C."/>
            <person name="Smith Z."/>
            <person name="Souvorov A."/>
            <person name="Sung W."/>
            <person name="Tang Z."/>
            <person name="Tsuchiya D."/>
            <person name="Tu H."/>
            <person name="Vos H."/>
            <person name="Wang M."/>
            <person name="Wolf Y.I."/>
            <person name="Yamagata H."/>
            <person name="Yamada T."/>
            <person name="Ye Y."/>
            <person name="Shaw J.R."/>
            <person name="Andrews J."/>
            <person name="Crease T.J."/>
            <person name="Tang H."/>
            <person name="Lucas S.M."/>
            <person name="Robertson H.M."/>
            <person name="Bork P."/>
            <person name="Koonin E.V."/>
            <person name="Zdobnov E.M."/>
            <person name="Grigoriev I.V."/>
            <person name="Lynch M."/>
            <person name="Boore J.L."/>
        </authorList>
    </citation>
    <scope>NUCLEOTIDE SEQUENCE [LARGE SCALE GENOMIC DNA]</scope>
</reference>
<dbReference type="Pfam" id="PF00271">
    <property type="entry name" value="Helicase_C"/>
    <property type="match status" value="1"/>
</dbReference>
<dbReference type="InParanoid" id="E9GSH7"/>
<evidence type="ECO:0000256" key="3">
    <source>
        <dbReference type="ARBA" id="ARBA00022801"/>
    </source>
</evidence>
<dbReference type="InterPro" id="IPR027417">
    <property type="entry name" value="P-loop_NTPase"/>
</dbReference>
<feature type="short sequence motif" description="Q motif" evidence="6">
    <location>
        <begin position="9"/>
        <end position="37"/>
    </location>
</feature>
<dbReference type="PROSITE" id="PS51192">
    <property type="entry name" value="HELICASE_ATP_BIND_1"/>
    <property type="match status" value="1"/>
</dbReference>
<dbReference type="PANTHER" id="PTHR47959:SF24">
    <property type="entry name" value="ATP-DEPENDENT RNA HELICASE"/>
    <property type="match status" value="1"/>
</dbReference>
<keyword evidence="2 7" id="KW-0547">Nucleotide-binding</keyword>
<dbReference type="CDD" id="cd17955">
    <property type="entry name" value="DEADc_DDX49"/>
    <property type="match status" value="1"/>
</dbReference>
<accession>E9GSH7</accession>
<dbReference type="FunFam" id="3.40.50.300:FF:000892">
    <property type="entry name" value="probable ATP-dependent RNA helicase DDX49"/>
    <property type="match status" value="1"/>
</dbReference>
<evidence type="ECO:0000256" key="7">
    <source>
        <dbReference type="RuleBase" id="RU000492"/>
    </source>
</evidence>
<dbReference type="Pfam" id="PF00270">
    <property type="entry name" value="DEAD"/>
    <property type="match status" value="1"/>
</dbReference>
<protein>
    <recommendedName>
        <fullName evidence="1">RNA helicase</fullName>
        <ecNumber evidence="1">3.6.4.13</ecNumber>
    </recommendedName>
</protein>
<evidence type="ECO:0000259" key="10">
    <source>
        <dbReference type="PROSITE" id="PS51194"/>
    </source>
</evidence>
<dbReference type="AlphaFoldDB" id="E9GSH7"/>
<dbReference type="PROSITE" id="PS51195">
    <property type="entry name" value="Q_MOTIF"/>
    <property type="match status" value="1"/>
</dbReference>
<dbReference type="FunCoup" id="E9GSH7">
    <property type="interactions" value="1179"/>
</dbReference>
<dbReference type="InterPro" id="IPR014001">
    <property type="entry name" value="Helicase_ATP-bd"/>
</dbReference>
<gene>
    <name evidence="12" type="ORF">DAPPUDRAFT_213372</name>
</gene>
<evidence type="ECO:0000256" key="1">
    <source>
        <dbReference type="ARBA" id="ARBA00012552"/>
    </source>
</evidence>
<keyword evidence="13" id="KW-1185">Reference proteome</keyword>
<feature type="domain" description="Helicase ATP-binding" evidence="9">
    <location>
        <begin position="40"/>
        <end position="211"/>
    </location>
</feature>
<dbReference type="OMA" id="IMIFTDT"/>